<evidence type="ECO:0000256" key="1">
    <source>
        <dbReference type="ARBA" id="ARBA00022737"/>
    </source>
</evidence>
<dbReference type="PROSITE" id="PS50005">
    <property type="entry name" value="TPR"/>
    <property type="match status" value="4"/>
</dbReference>
<dbReference type="Pfam" id="PF13424">
    <property type="entry name" value="TPR_12"/>
    <property type="match status" value="1"/>
</dbReference>
<dbReference type="PANTHER" id="PTHR44858:SF1">
    <property type="entry name" value="UDP-N-ACETYLGLUCOSAMINE--PEPTIDE N-ACETYLGLUCOSAMINYLTRANSFERASE SPINDLY-RELATED"/>
    <property type="match status" value="1"/>
</dbReference>
<protein>
    <submittedName>
        <fullName evidence="5">Uncharacterized protein</fullName>
    </submittedName>
</protein>
<gene>
    <name evidence="5" type="ORF">KL86SPO_40594</name>
</gene>
<evidence type="ECO:0000256" key="4">
    <source>
        <dbReference type="SAM" id="SignalP"/>
    </source>
</evidence>
<keyword evidence="1" id="KW-0677">Repeat</keyword>
<dbReference type="PANTHER" id="PTHR44858">
    <property type="entry name" value="TETRATRICOPEPTIDE REPEAT PROTEIN 6"/>
    <property type="match status" value="1"/>
</dbReference>
<name>A0A212LXJ8_9FIRM</name>
<evidence type="ECO:0000256" key="2">
    <source>
        <dbReference type="ARBA" id="ARBA00022803"/>
    </source>
</evidence>
<organism evidence="5">
    <name type="scientific">uncultured Sporomusa sp</name>
    <dbReference type="NCBI Taxonomy" id="307249"/>
    <lineage>
        <taxon>Bacteria</taxon>
        <taxon>Bacillati</taxon>
        <taxon>Bacillota</taxon>
        <taxon>Negativicutes</taxon>
        <taxon>Selenomonadales</taxon>
        <taxon>Sporomusaceae</taxon>
        <taxon>Sporomusa</taxon>
        <taxon>environmental samples</taxon>
    </lineage>
</organism>
<feature type="repeat" description="TPR" evidence="3">
    <location>
        <begin position="274"/>
        <end position="307"/>
    </location>
</feature>
<keyword evidence="2 3" id="KW-0802">TPR repeat</keyword>
<dbReference type="Pfam" id="PF13181">
    <property type="entry name" value="TPR_8"/>
    <property type="match status" value="1"/>
</dbReference>
<sequence>MLRKLLLLLTISLCLVAPIGNAQVFEDKKQGFSIDVPEKWKIESQVTQFAFFNNEKKDKVFTIYFFPPYPGARTLVDDYLWLTQFADAMIQGTRATVVEPAKLSKVAGQPAIINTLAVTRRDGTKTRTLLATFWYNNQICHVISAAKKNEYDDALPIFQEMLNSLRFDPPTAYDWGEIGTAKQKNKEYDKAIEAFHNANKLDSKQTQYLADIAYTYSEMGEYDKAIVEITKAIELKPKEAFYYTERLYAYVKKKDGQAALHDANKAIELAPKDAHSYAGRGNAYALLGQYTEAIQDFQQQIELKGKLSESYFNLAQCYELLGNKEEAMRYYKKTKTYSDISEHVAAKVNSRINNNWESLKDWI</sequence>
<dbReference type="GO" id="GO:0046813">
    <property type="term" value="P:receptor-mediated virion attachment to host cell"/>
    <property type="evidence" value="ECO:0007669"/>
    <property type="project" value="TreeGrafter"/>
</dbReference>
<dbReference type="Gene3D" id="3.40.1000.10">
    <property type="entry name" value="Mog1/PsbP, alpha/beta/alpha sandwich"/>
    <property type="match status" value="1"/>
</dbReference>
<dbReference type="InterPro" id="IPR011990">
    <property type="entry name" value="TPR-like_helical_dom_sf"/>
</dbReference>
<dbReference type="SUPFAM" id="SSF48452">
    <property type="entry name" value="TPR-like"/>
    <property type="match status" value="1"/>
</dbReference>
<feature type="signal peptide" evidence="4">
    <location>
        <begin position="1"/>
        <end position="22"/>
    </location>
</feature>
<proteinExistence type="predicted"/>
<dbReference type="Gene3D" id="1.25.40.10">
    <property type="entry name" value="Tetratricopeptide repeat domain"/>
    <property type="match status" value="2"/>
</dbReference>
<dbReference type="GO" id="GO:0009279">
    <property type="term" value="C:cell outer membrane"/>
    <property type="evidence" value="ECO:0007669"/>
    <property type="project" value="TreeGrafter"/>
</dbReference>
<feature type="repeat" description="TPR" evidence="3">
    <location>
        <begin position="206"/>
        <end position="239"/>
    </location>
</feature>
<keyword evidence="4" id="KW-0732">Signal</keyword>
<dbReference type="InterPro" id="IPR050498">
    <property type="entry name" value="Ycf3"/>
</dbReference>
<dbReference type="AlphaFoldDB" id="A0A212LXJ8"/>
<dbReference type="InterPro" id="IPR019734">
    <property type="entry name" value="TPR_rpt"/>
</dbReference>
<dbReference type="EMBL" id="FMJE01000004">
    <property type="protein sequence ID" value="SCM82109.1"/>
    <property type="molecule type" value="Genomic_DNA"/>
</dbReference>
<dbReference type="RefSeq" id="WP_075752275.1">
    <property type="nucleotide sequence ID" value="NZ_LT608335.1"/>
</dbReference>
<feature type="repeat" description="TPR" evidence="3">
    <location>
        <begin position="172"/>
        <end position="205"/>
    </location>
</feature>
<evidence type="ECO:0000313" key="5">
    <source>
        <dbReference type="EMBL" id="SCM82109.1"/>
    </source>
</evidence>
<dbReference type="SMART" id="SM00028">
    <property type="entry name" value="TPR"/>
    <property type="match status" value="5"/>
</dbReference>
<reference evidence="5" key="1">
    <citation type="submission" date="2016-08" db="EMBL/GenBank/DDBJ databases">
        <authorList>
            <person name="Seilhamer J.J."/>
        </authorList>
    </citation>
    <scope>NUCLEOTIDE SEQUENCE</scope>
    <source>
        <strain evidence="5">86</strain>
    </source>
</reference>
<evidence type="ECO:0000256" key="3">
    <source>
        <dbReference type="PROSITE-ProRule" id="PRU00339"/>
    </source>
</evidence>
<accession>A0A212LXJ8</accession>
<feature type="repeat" description="TPR" evidence="3">
    <location>
        <begin position="308"/>
        <end position="341"/>
    </location>
</feature>
<feature type="chain" id="PRO_5039186081" evidence="4">
    <location>
        <begin position="23"/>
        <end position="363"/>
    </location>
</feature>